<protein>
    <submittedName>
        <fullName evidence="1">Uncharacterized protein</fullName>
    </submittedName>
</protein>
<reference evidence="1" key="1">
    <citation type="journal article" date="2014" name="Front. Microbiol.">
        <title>High frequency of phylogenetically diverse reductive dehalogenase-homologous genes in deep subseafloor sedimentary metagenomes.</title>
        <authorList>
            <person name="Kawai M."/>
            <person name="Futagami T."/>
            <person name="Toyoda A."/>
            <person name="Takaki Y."/>
            <person name="Nishi S."/>
            <person name="Hori S."/>
            <person name="Arai W."/>
            <person name="Tsubouchi T."/>
            <person name="Morono Y."/>
            <person name="Uchiyama I."/>
            <person name="Ito T."/>
            <person name="Fujiyama A."/>
            <person name="Inagaki F."/>
            <person name="Takami H."/>
        </authorList>
    </citation>
    <scope>NUCLEOTIDE SEQUENCE</scope>
    <source>
        <strain evidence="1">Expedition CK06-06</strain>
    </source>
</reference>
<sequence>MTGIHATAAKKKEPPHVSCIGFEKDMSNVEASAEYERSYLGNCWLGIGFVPRRRP</sequence>
<dbReference type="AlphaFoldDB" id="X1BPI7"/>
<name>X1BPI7_9ZZZZ</name>
<accession>X1BPI7</accession>
<evidence type="ECO:0000313" key="1">
    <source>
        <dbReference type="EMBL" id="GAG85968.1"/>
    </source>
</evidence>
<proteinExistence type="predicted"/>
<comment type="caution">
    <text evidence="1">The sequence shown here is derived from an EMBL/GenBank/DDBJ whole genome shotgun (WGS) entry which is preliminary data.</text>
</comment>
<organism evidence="1">
    <name type="scientific">marine sediment metagenome</name>
    <dbReference type="NCBI Taxonomy" id="412755"/>
    <lineage>
        <taxon>unclassified sequences</taxon>
        <taxon>metagenomes</taxon>
        <taxon>ecological metagenomes</taxon>
    </lineage>
</organism>
<dbReference type="EMBL" id="BART01011505">
    <property type="protein sequence ID" value="GAG85968.1"/>
    <property type="molecule type" value="Genomic_DNA"/>
</dbReference>
<gene>
    <name evidence="1" type="ORF">S01H4_24487</name>
</gene>